<dbReference type="EMBL" id="JAIWQS010000009">
    <property type="protein sequence ID" value="KAJ8756151.1"/>
    <property type="molecule type" value="Genomic_DNA"/>
</dbReference>
<feature type="compositionally biased region" description="Polar residues" evidence="1">
    <location>
        <begin position="666"/>
        <end position="675"/>
    </location>
</feature>
<reference evidence="2 3" key="1">
    <citation type="submission" date="2021-09" db="EMBL/GenBank/DDBJ databases">
        <title>Genomic insights and catalytic innovation underlie evolution of tropane alkaloids biosynthesis.</title>
        <authorList>
            <person name="Wang Y.-J."/>
            <person name="Tian T."/>
            <person name="Huang J.-P."/>
            <person name="Huang S.-X."/>
        </authorList>
    </citation>
    <scope>NUCLEOTIDE SEQUENCE [LARGE SCALE GENOMIC DNA]</scope>
    <source>
        <strain evidence="2">KIB-2018</strain>
        <tissue evidence="2">Leaf</tissue>
    </source>
</reference>
<feature type="compositionally biased region" description="Polar residues" evidence="1">
    <location>
        <begin position="715"/>
        <end position="740"/>
    </location>
</feature>
<feature type="compositionally biased region" description="Basic and acidic residues" evidence="1">
    <location>
        <begin position="344"/>
        <end position="361"/>
    </location>
</feature>
<dbReference type="PANTHER" id="PTHR34281:SF7">
    <property type="entry name" value="PROTEIN EARLY FLOWERING 3"/>
    <property type="match status" value="1"/>
</dbReference>
<feature type="region of interest" description="Disordered" evidence="1">
    <location>
        <begin position="235"/>
        <end position="258"/>
    </location>
</feature>
<feature type="compositionally biased region" description="Basic and acidic residues" evidence="1">
    <location>
        <begin position="1"/>
        <end position="10"/>
    </location>
</feature>
<feature type="compositionally biased region" description="Polar residues" evidence="1">
    <location>
        <begin position="507"/>
        <end position="525"/>
    </location>
</feature>
<feature type="region of interest" description="Disordered" evidence="1">
    <location>
        <begin position="1"/>
        <end position="33"/>
    </location>
</feature>
<proteinExistence type="predicted"/>
<keyword evidence="3" id="KW-1185">Reference proteome</keyword>
<feature type="region of interest" description="Disordered" evidence="1">
    <location>
        <begin position="505"/>
        <end position="525"/>
    </location>
</feature>
<feature type="compositionally biased region" description="Polar residues" evidence="1">
    <location>
        <begin position="748"/>
        <end position="758"/>
    </location>
</feature>
<feature type="region of interest" description="Disordered" evidence="1">
    <location>
        <begin position="314"/>
        <end position="361"/>
    </location>
</feature>
<comment type="caution">
    <text evidence="2">The sequence shown here is derived from an EMBL/GenBank/DDBJ whole genome shotgun (WGS) entry which is preliminary data.</text>
</comment>
<dbReference type="PANTHER" id="PTHR34281">
    <property type="entry name" value="PROTEIN EARLY FLOWERING 3"/>
    <property type="match status" value="1"/>
</dbReference>
<dbReference type="AlphaFoldDB" id="A0AAV8SVW6"/>
<evidence type="ECO:0000313" key="2">
    <source>
        <dbReference type="EMBL" id="KAJ8756151.1"/>
    </source>
</evidence>
<name>A0AAV8SVW6_9ROSI</name>
<protein>
    <recommendedName>
        <fullName evidence="4">Protein EARLY FLOWERING 3</fullName>
    </recommendedName>
</protein>
<evidence type="ECO:0000256" key="1">
    <source>
        <dbReference type="SAM" id="MobiDB-lite"/>
    </source>
</evidence>
<feature type="compositionally biased region" description="Polar residues" evidence="1">
    <location>
        <begin position="247"/>
        <end position="258"/>
    </location>
</feature>
<accession>A0AAV8SVW6</accession>
<organism evidence="2 3">
    <name type="scientific">Erythroxylum novogranatense</name>
    <dbReference type="NCBI Taxonomy" id="1862640"/>
    <lineage>
        <taxon>Eukaryota</taxon>
        <taxon>Viridiplantae</taxon>
        <taxon>Streptophyta</taxon>
        <taxon>Embryophyta</taxon>
        <taxon>Tracheophyta</taxon>
        <taxon>Spermatophyta</taxon>
        <taxon>Magnoliopsida</taxon>
        <taxon>eudicotyledons</taxon>
        <taxon>Gunneridae</taxon>
        <taxon>Pentapetalae</taxon>
        <taxon>rosids</taxon>
        <taxon>fabids</taxon>
        <taxon>Malpighiales</taxon>
        <taxon>Erythroxylaceae</taxon>
        <taxon>Erythroxylum</taxon>
    </lineage>
</organism>
<feature type="compositionally biased region" description="Basic and acidic residues" evidence="1">
    <location>
        <begin position="677"/>
        <end position="689"/>
    </location>
</feature>
<sequence>MRGAKDEEKLASPMFPRLHVSDTEKGGPRAPPRNKMALYEQLSIPSQKFSPGSPSMLPLPPNTGASVVPSVPRSHGYGCERSDLIPPRNPPATTHFAEKNLLCSSRGGNSNGEIGSREQNSMNGANGQSLNISKPLVAVTAKSNSFQPSDFSNFKNFSWNKHGDENDFRVPGCVNSGADVNCDNRRHSKSQDLACSNLSYSMQSGKLKKGSETINLQAREYLRNQHQQNAKAFQTRMEESDSVPSLKDQTLANASASPSVRVKNIESMKQAHSLSGWDCGSNMEDVSKCLNGANVILNQQSATTQDTTVGDNISVESLVDRGDVNSSKSRSESNSRPSLGDDNISPKRVENCSENYGNKKHDSLQMELVERPDDVSESSMLDSRTALIVTPDDVVEVIGEKQFWKARRAIANQQRVFAIQVFELHRLIKVQKLMASSPQLLHEDDLYVGKASPIKKLQSEYAIEQIPLTVKPKERYQKPLPDTEFADENNVGKLPLPSVNKEINKARPSQQSNNGPPSGTPLQAPVASNSNLTPWYFPPPGNQWLVPVLSPSEGLVYKPCTGSFPPTSGYMAPVYGNCNPMGLTPGSGDFLNAAYGVPAPHQEGFGLVSGTPPLGQTYFLPYGMPFLNPSVSGSVEQMNSFSAPELKDNHVAVGNVNLVFPHKSSRSMPSQTSKVISRPEKSQTMKESDVQGSTASSPAENRGNALPPPHKESTVKASDQIAQTNKQETRASDQIAQTNKQETRASDRNGQTNKQQAQVIRVVPHDPRLATESAARIFRSIQKERKHGE</sequence>
<dbReference type="Proteomes" id="UP001159364">
    <property type="component" value="Linkage Group LG09"/>
</dbReference>
<evidence type="ECO:0000313" key="3">
    <source>
        <dbReference type="Proteomes" id="UP001159364"/>
    </source>
</evidence>
<gene>
    <name evidence="2" type="ORF">K2173_024698</name>
</gene>
<evidence type="ECO:0008006" key="4">
    <source>
        <dbReference type="Google" id="ProtNLM"/>
    </source>
</evidence>
<dbReference type="GO" id="GO:2000028">
    <property type="term" value="P:regulation of photoperiodism, flowering"/>
    <property type="evidence" value="ECO:0007669"/>
    <property type="project" value="InterPro"/>
</dbReference>
<feature type="compositionally biased region" description="Basic and acidic residues" evidence="1">
    <location>
        <begin position="318"/>
        <end position="333"/>
    </location>
</feature>
<dbReference type="InterPro" id="IPR039319">
    <property type="entry name" value="ELF3-like"/>
</dbReference>
<feature type="compositionally biased region" description="Polar residues" evidence="1">
    <location>
        <begin position="690"/>
        <end position="699"/>
    </location>
</feature>
<feature type="region of interest" description="Disordered" evidence="1">
    <location>
        <begin position="661"/>
        <end position="759"/>
    </location>
</feature>